<dbReference type="InterPro" id="IPR042235">
    <property type="entry name" value="ZP-C_dom"/>
</dbReference>
<keyword evidence="4 14" id="KW-1003">Cell membrane</keyword>
<dbReference type="SMART" id="SM00241">
    <property type="entry name" value="ZP"/>
    <property type="match status" value="1"/>
</dbReference>
<keyword evidence="13" id="KW-0325">Glycoprotein</keyword>
<keyword evidence="17" id="KW-1185">Reference proteome</keyword>
<dbReference type="InterPro" id="IPR001507">
    <property type="entry name" value="ZP_dom"/>
</dbReference>
<evidence type="ECO:0000256" key="13">
    <source>
        <dbReference type="ARBA" id="ARBA00023180"/>
    </source>
</evidence>
<organism evidence="16 17">
    <name type="scientific">Pygocentrus nattereri</name>
    <name type="common">Red-bellied piranha</name>
    <dbReference type="NCBI Taxonomy" id="42514"/>
    <lineage>
        <taxon>Eukaryota</taxon>
        <taxon>Metazoa</taxon>
        <taxon>Chordata</taxon>
        <taxon>Craniata</taxon>
        <taxon>Vertebrata</taxon>
        <taxon>Euteleostomi</taxon>
        <taxon>Actinopterygii</taxon>
        <taxon>Neopterygii</taxon>
        <taxon>Teleostei</taxon>
        <taxon>Ostariophysi</taxon>
        <taxon>Characiformes</taxon>
        <taxon>Characoidei</taxon>
        <taxon>Pygocentrus</taxon>
    </lineage>
</organism>
<dbReference type="Proteomes" id="UP001501920">
    <property type="component" value="Chromosome 2"/>
</dbReference>
<evidence type="ECO:0000256" key="11">
    <source>
        <dbReference type="ARBA" id="ARBA00023136"/>
    </source>
</evidence>
<evidence type="ECO:0000256" key="6">
    <source>
        <dbReference type="ARBA" id="ARBA00022530"/>
    </source>
</evidence>
<evidence type="ECO:0000259" key="15">
    <source>
        <dbReference type="PROSITE" id="PS51034"/>
    </source>
</evidence>
<evidence type="ECO:0000313" key="16">
    <source>
        <dbReference type="Ensembl" id="ENSPNAP00000027264.1"/>
    </source>
</evidence>
<evidence type="ECO:0000256" key="5">
    <source>
        <dbReference type="ARBA" id="ARBA00022525"/>
    </source>
</evidence>
<evidence type="ECO:0000256" key="4">
    <source>
        <dbReference type="ARBA" id="ARBA00022475"/>
    </source>
</evidence>
<dbReference type="PRINTS" id="PR00023">
    <property type="entry name" value="ZPELLUCIDA"/>
</dbReference>
<dbReference type="InterPro" id="IPR048290">
    <property type="entry name" value="ZP_chr"/>
</dbReference>
<feature type="signal peptide" evidence="14">
    <location>
        <begin position="1"/>
        <end position="23"/>
    </location>
</feature>
<proteinExistence type="inferred from homology"/>
<comment type="subcellular location">
    <subcellularLocation>
        <location evidence="1">Secreted</location>
        <location evidence="1">Extracellular space</location>
        <location evidence="1">Extracellular matrix</location>
    </subcellularLocation>
    <subcellularLocation>
        <location evidence="14">Zona pellucida</location>
    </subcellularLocation>
    <subcellularLocation>
        <location evidence="14">Cell membrane</location>
        <topology evidence="14">Single-pass type I membrane protein</topology>
    </subcellularLocation>
</comment>
<dbReference type="GO" id="GO:0035805">
    <property type="term" value="C:egg coat"/>
    <property type="evidence" value="ECO:0007669"/>
    <property type="project" value="UniProtKB-SubCell"/>
</dbReference>
<keyword evidence="6 14" id="KW-0272">Extracellular matrix</keyword>
<feature type="chain" id="PRO_5025704698" description="Zona pellucida sperm-binding protein 3" evidence="14">
    <location>
        <begin position="24"/>
        <end position="417"/>
    </location>
</feature>
<dbReference type="Gene3D" id="2.60.40.4100">
    <property type="entry name" value="Zona pellucida, ZP-C domain"/>
    <property type="match status" value="1"/>
</dbReference>
<evidence type="ECO:0000256" key="10">
    <source>
        <dbReference type="ARBA" id="ARBA00022989"/>
    </source>
</evidence>
<keyword evidence="7 14" id="KW-0165">Cleavage on pair of basic residues</keyword>
<evidence type="ECO:0000256" key="12">
    <source>
        <dbReference type="ARBA" id="ARBA00023157"/>
    </source>
</evidence>
<dbReference type="GeneTree" id="ENSGT01030000234567"/>
<keyword evidence="5 14" id="KW-0964">Secreted</keyword>
<dbReference type="GO" id="GO:0007339">
    <property type="term" value="P:binding of sperm to zona pellucida"/>
    <property type="evidence" value="ECO:0007669"/>
    <property type="project" value="UniProtKB-UniRule"/>
</dbReference>
<dbReference type="GeneID" id="108434837"/>
<comment type="function">
    <text evidence="14">Component of the zona pellucida, an extracellular matrix surrounding oocytes which mediates sperm binding, induction of the acrosome reaction and prevents post-fertilization polyspermy. The zona pellucida is composed of 3 to 4 glycoproteins, ZP1, ZP2, ZP3, and ZP4. ZP3 is essential for sperm binding and zona matrix formation.</text>
</comment>
<dbReference type="GO" id="GO:0035803">
    <property type="term" value="P:egg coat formation"/>
    <property type="evidence" value="ECO:0007669"/>
    <property type="project" value="UniProtKB-UniRule"/>
</dbReference>
<name>A0A3B4DWB1_PYGNA</name>
<evidence type="ECO:0000256" key="14">
    <source>
        <dbReference type="RuleBase" id="RU367066"/>
    </source>
</evidence>
<evidence type="ECO:0000313" key="17">
    <source>
        <dbReference type="Proteomes" id="UP001501920"/>
    </source>
</evidence>
<dbReference type="GO" id="GO:0035804">
    <property type="term" value="F:structural constituent of egg coat"/>
    <property type="evidence" value="ECO:0007669"/>
    <property type="project" value="UniProtKB-UniRule"/>
</dbReference>
<dbReference type="Pfam" id="PF00100">
    <property type="entry name" value="Zona_pellucida"/>
    <property type="match status" value="1"/>
</dbReference>
<keyword evidence="10" id="KW-1133">Transmembrane helix</keyword>
<dbReference type="RefSeq" id="XP_017565738.1">
    <property type="nucleotide sequence ID" value="XM_017710249.2"/>
</dbReference>
<feature type="domain" description="ZP" evidence="15">
    <location>
        <begin position="82"/>
        <end position="352"/>
    </location>
</feature>
<comment type="similarity">
    <text evidence="2 14">Belongs to the ZP domain family. ZPC subfamily.</text>
</comment>
<dbReference type="STRING" id="42514.ENSPNAP00000027264"/>
<accession>A0A3B4DWB1</accession>
<dbReference type="InterPro" id="IPR055356">
    <property type="entry name" value="ZP-N"/>
</dbReference>
<dbReference type="Pfam" id="PF23344">
    <property type="entry name" value="ZP-N"/>
    <property type="match status" value="1"/>
</dbReference>
<dbReference type="FunFam" id="2.60.40.3210:FF:000001">
    <property type="entry name" value="Zona pellucida sperm-binding protein 3"/>
    <property type="match status" value="1"/>
</dbReference>
<keyword evidence="12 14" id="KW-1015">Disulfide bond</keyword>
<dbReference type="GO" id="GO:2000344">
    <property type="term" value="P:positive regulation of acrosome reaction"/>
    <property type="evidence" value="ECO:0007669"/>
    <property type="project" value="UniProtKB-UniRule"/>
</dbReference>
<evidence type="ECO:0000256" key="7">
    <source>
        <dbReference type="ARBA" id="ARBA00022685"/>
    </source>
</evidence>
<dbReference type="AlphaFoldDB" id="A0A3B4DWB1"/>
<dbReference type="FunFam" id="2.60.40.4100:FF:000002">
    <property type="entry name" value="Zona pellucida sperm-binding protein 3"/>
    <property type="match status" value="1"/>
</dbReference>
<keyword evidence="9 14" id="KW-0732">Signal</keyword>
<dbReference type="InterPro" id="IPR055355">
    <property type="entry name" value="ZP-C"/>
</dbReference>
<evidence type="ECO:0000256" key="2">
    <source>
        <dbReference type="ARBA" id="ARBA00006735"/>
    </source>
</evidence>
<evidence type="ECO:0000256" key="8">
    <source>
        <dbReference type="ARBA" id="ARBA00022692"/>
    </source>
</evidence>
<dbReference type="PANTHER" id="PTHR11576:SF2">
    <property type="entry name" value="ZONA PELLUCIDA SPERM-BINDING PROTEIN 3"/>
    <property type="match status" value="1"/>
</dbReference>
<evidence type="ECO:0000256" key="9">
    <source>
        <dbReference type="ARBA" id="ARBA00022729"/>
    </source>
</evidence>
<dbReference type="RefSeq" id="XP_017565739.1">
    <property type="nucleotide sequence ID" value="XM_017710250.2"/>
</dbReference>
<dbReference type="Ensembl" id="ENSPNAT00000003025.2">
    <property type="protein sequence ID" value="ENSPNAP00000027264.1"/>
    <property type="gene ID" value="ENSPNAG00000007105.2"/>
</dbReference>
<sequence>MIQVLYSIILCAVVACGLRPVYKSLNTGSSPSSGKFEKTPEKESSLSKSDYYSSHDESDKIFSGYSFSKVENASDNGGLIVKCGEKNWRIVVKRKYFGRGLPFSPRSVRLGEDGGAAVECRPQTDFLTASLMIISAGLQDCGSESWVNGDWLIYSNKLVFSSGAFLTMDGVLLFRRTPSVVPIECHYKRRFRVGAEPLSPTWLPMTSTIEAAGLLHFSLHVVKDGSGSAHQSTQFQQGQPLLLEAAVYAPLHPLLRIFVDNCVATANSDPFSKPSYEFISDHGCLVDSLLPNSPSKYYNRPKENVLRFSLPAFSFPQDQRKQVFISCHLRAAPHHRPSDTQNKACYFHGPSFSWRSIEGNNTVCLCCETGDCMAGKMDSSSVYLGEERTAVNIGPQQVLPTNSHSTGKLTIGDVSLT</sequence>
<comment type="domain">
    <text evidence="14">The ZP domain is involved in the polymerization of the ZP proteins to form the zona pellucida.</text>
</comment>
<comment type="PTM">
    <text evidence="14">Proteolytically cleaved before the transmembrane segment to yield the secreted ectodomain incorporated in the zona pellucida.</text>
</comment>
<evidence type="ECO:0000256" key="3">
    <source>
        <dbReference type="ARBA" id="ARBA00017980"/>
    </source>
</evidence>
<reference evidence="16" key="2">
    <citation type="submission" date="2025-08" db="UniProtKB">
        <authorList>
            <consortium name="Ensembl"/>
        </authorList>
    </citation>
    <scope>IDENTIFICATION</scope>
</reference>
<dbReference type="GO" id="GO:0032190">
    <property type="term" value="F:acrosin binding"/>
    <property type="evidence" value="ECO:0007669"/>
    <property type="project" value="TreeGrafter"/>
</dbReference>
<reference evidence="16 17" key="1">
    <citation type="submission" date="2020-10" db="EMBL/GenBank/DDBJ databases">
        <title>Pygocentrus nattereri (red-bellied piranha) genome, fPygNat1, primary haplotype.</title>
        <authorList>
            <person name="Myers G."/>
            <person name="Meyer A."/>
            <person name="Karagic N."/>
            <person name="Pippel M."/>
            <person name="Winkler S."/>
            <person name="Tracey A."/>
            <person name="Wood J."/>
            <person name="Formenti G."/>
            <person name="Howe K."/>
            <person name="Fedrigo O."/>
            <person name="Jarvis E.D."/>
        </authorList>
    </citation>
    <scope>NUCLEOTIDE SEQUENCE [LARGE SCALE GENOMIC DNA]</scope>
</reference>
<keyword evidence="8" id="KW-0812">Transmembrane</keyword>
<dbReference type="PANTHER" id="PTHR11576">
    <property type="entry name" value="ZONA PELLUCIDA SPERM-BINDING PROTEIN 3"/>
    <property type="match status" value="1"/>
</dbReference>
<keyword evidence="11" id="KW-0472">Membrane</keyword>
<evidence type="ECO:0000256" key="1">
    <source>
        <dbReference type="ARBA" id="ARBA00004498"/>
    </source>
</evidence>
<dbReference type="OrthoDB" id="8880842at2759"/>
<dbReference type="OMA" id="HLDKACF"/>
<reference evidence="16" key="3">
    <citation type="submission" date="2025-09" db="UniProtKB">
        <authorList>
            <consortium name="Ensembl"/>
        </authorList>
    </citation>
    <scope>IDENTIFICATION</scope>
</reference>
<protein>
    <recommendedName>
        <fullName evidence="3 14">Zona pellucida sperm-binding protein 3</fullName>
    </recommendedName>
</protein>
<dbReference type="PROSITE" id="PS51034">
    <property type="entry name" value="ZP_2"/>
    <property type="match status" value="1"/>
</dbReference>
<dbReference type="Gene3D" id="2.60.40.3210">
    <property type="entry name" value="Zona pellucida, ZP-N domain"/>
    <property type="match status" value="1"/>
</dbReference>
<dbReference type="GO" id="GO:0005886">
    <property type="term" value="C:plasma membrane"/>
    <property type="evidence" value="ECO:0007669"/>
    <property type="project" value="UniProtKB-SubCell"/>
</dbReference>